<evidence type="ECO:0000256" key="4">
    <source>
        <dbReference type="ARBA" id="ARBA00023136"/>
    </source>
</evidence>
<feature type="transmembrane region" description="Helical" evidence="6">
    <location>
        <begin position="206"/>
        <end position="223"/>
    </location>
</feature>
<dbReference type="Proteomes" id="UP001472866">
    <property type="component" value="Chromosome 15"/>
</dbReference>
<comment type="subcellular location">
    <subcellularLocation>
        <location evidence="1">Membrane</location>
        <topology evidence="1">Multi-pass membrane protein</topology>
    </subcellularLocation>
</comment>
<dbReference type="FunFam" id="1.20.1540.10:FF:000004">
    <property type="entry name" value="Transmembrane protein 115"/>
    <property type="match status" value="1"/>
</dbReference>
<evidence type="ECO:0000256" key="6">
    <source>
        <dbReference type="SAM" id="Phobius"/>
    </source>
</evidence>
<dbReference type="SUPFAM" id="SSF144091">
    <property type="entry name" value="Rhomboid-like"/>
    <property type="match status" value="1"/>
</dbReference>
<evidence type="ECO:0000256" key="3">
    <source>
        <dbReference type="ARBA" id="ARBA00022989"/>
    </source>
</evidence>
<evidence type="ECO:0000256" key="1">
    <source>
        <dbReference type="ARBA" id="ARBA00004141"/>
    </source>
</evidence>
<feature type="compositionally biased region" description="Basic and acidic residues" evidence="5">
    <location>
        <begin position="297"/>
        <end position="310"/>
    </location>
</feature>
<keyword evidence="4 6" id="KW-0472">Membrane</keyword>
<dbReference type="InterPro" id="IPR013861">
    <property type="entry name" value="TMEM115/Pdh1/Rbl19"/>
</dbReference>
<keyword evidence="8" id="KW-1185">Reference proteome</keyword>
<organism evidence="7 8">
    <name type="scientific">Chloropicon roscoffensis</name>
    <dbReference type="NCBI Taxonomy" id="1461544"/>
    <lineage>
        <taxon>Eukaryota</taxon>
        <taxon>Viridiplantae</taxon>
        <taxon>Chlorophyta</taxon>
        <taxon>Chloropicophyceae</taxon>
        <taxon>Chloropicales</taxon>
        <taxon>Chloropicaceae</taxon>
        <taxon>Chloropicon</taxon>
    </lineage>
</organism>
<accession>A0AAX4PJ29</accession>
<dbReference type="Gene3D" id="1.20.1540.10">
    <property type="entry name" value="Rhomboid-like"/>
    <property type="match status" value="1"/>
</dbReference>
<dbReference type="InterPro" id="IPR035952">
    <property type="entry name" value="Rhomboid-like_sf"/>
</dbReference>
<protein>
    <submittedName>
        <fullName evidence="7">Rhomboid-like protein</fullName>
    </submittedName>
</protein>
<dbReference type="Pfam" id="PF08551">
    <property type="entry name" value="DUF1751"/>
    <property type="match status" value="1"/>
</dbReference>
<feature type="transmembrane region" description="Helical" evidence="6">
    <location>
        <begin position="144"/>
        <end position="162"/>
    </location>
</feature>
<gene>
    <name evidence="7" type="ORF">HKI87_15g78790</name>
</gene>
<sequence length="319" mass="34292">MESAGPSPGGIGARAGAAVVGLRRSAFAAVASSPPVTRGLACALVFCFFLQLLLGDAFRKQFSLVPAKVIPKLWMLLTAAIVELNPLTLLVNLAVLFFAGGALEPLWGWKELLKFLCMINVAGFFLLTATYVVAFVALRNVLVLYSHFGGFTVSAAGLLLGLKQAAPEEEVRPNPQSQGLRYKYLPLVFLASSLVLTGVLEEGSPFFMALYGTLASWFYIRRFQRRPDASALGDQSESMRLVTLLPEAVQPTIETMAKSIFSKRGGAQQGGAGQKDLLPVSNNPEANRRRERGAAALEKRLETMAKKEESSSPAPDADA</sequence>
<feature type="transmembrane region" description="Helical" evidence="6">
    <location>
        <begin position="74"/>
        <end position="103"/>
    </location>
</feature>
<dbReference type="PANTHER" id="PTHR13377">
    <property type="entry name" value="PLACENTAL PROTEIN 6"/>
    <property type="match status" value="1"/>
</dbReference>
<evidence type="ECO:0000313" key="7">
    <source>
        <dbReference type="EMBL" id="WZN66314.1"/>
    </source>
</evidence>
<dbReference type="AlphaFoldDB" id="A0AAX4PJ29"/>
<evidence type="ECO:0000313" key="8">
    <source>
        <dbReference type="Proteomes" id="UP001472866"/>
    </source>
</evidence>
<dbReference type="GO" id="GO:0006890">
    <property type="term" value="P:retrograde vesicle-mediated transport, Golgi to endoplasmic reticulum"/>
    <property type="evidence" value="ECO:0007669"/>
    <property type="project" value="InterPro"/>
</dbReference>
<dbReference type="GO" id="GO:0016020">
    <property type="term" value="C:membrane"/>
    <property type="evidence" value="ECO:0007669"/>
    <property type="project" value="UniProtKB-SubCell"/>
</dbReference>
<proteinExistence type="predicted"/>
<feature type="region of interest" description="Disordered" evidence="5">
    <location>
        <begin position="264"/>
        <end position="319"/>
    </location>
</feature>
<dbReference type="PANTHER" id="PTHR13377:SF3">
    <property type="entry name" value="TRANSMEMBRANE PROTEIN 115"/>
    <property type="match status" value="1"/>
</dbReference>
<name>A0AAX4PJ29_9CHLO</name>
<evidence type="ECO:0000256" key="2">
    <source>
        <dbReference type="ARBA" id="ARBA00022692"/>
    </source>
</evidence>
<keyword evidence="3 6" id="KW-1133">Transmembrane helix</keyword>
<feature type="transmembrane region" description="Helical" evidence="6">
    <location>
        <begin position="36"/>
        <end position="54"/>
    </location>
</feature>
<feature type="transmembrane region" description="Helical" evidence="6">
    <location>
        <begin position="115"/>
        <end position="138"/>
    </location>
</feature>
<dbReference type="GO" id="GO:0005794">
    <property type="term" value="C:Golgi apparatus"/>
    <property type="evidence" value="ECO:0007669"/>
    <property type="project" value="TreeGrafter"/>
</dbReference>
<evidence type="ECO:0000256" key="5">
    <source>
        <dbReference type="SAM" id="MobiDB-lite"/>
    </source>
</evidence>
<keyword evidence="2 6" id="KW-0812">Transmembrane</keyword>
<dbReference type="SMART" id="SM01160">
    <property type="entry name" value="DUF1751"/>
    <property type="match status" value="1"/>
</dbReference>
<dbReference type="EMBL" id="CP151515">
    <property type="protein sequence ID" value="WZN66314.1"/>
    <property type="molecule type" value="Genomic_DNA"/>
</dbReference>
<reference evidence="7 8" key="1">
    <citation type="submission" date="2024-03" db="EMBL/GenBank/DDBJ databases">
        <title>Complete genome sequence of the green alga Chloropicon roscoffensis RCC1871.</title>
        <authorList>
            <person name="Lemieux C."/>
            <person name="Pombert J.-F."/>
            <person name="Otis C."/>
            <person name="Turmel M."/>
        </authorList>
    </citation>
    <scope>NUCLEOTIDE SEQUENCE [LARGE SCALE GENOMIC DNA]</scope>
    <source>
        <strain evidence="7 8">RCC1871</strain>
    </source>
</reference>